<proteinExistence type="inferred from homology"/>
<dbReference type="Pfam" id="PF00857">
    <property type="entry name" value="Isochorismatase"/>
    <property type="match status" value="1"/>
</dbReference>
<accession>A0ABD6JCG7</accession>
<feature type="domain" description="Isochorismatase-like" evidence="3">
    <location>
        <begin position="4"/>
        <end position="175"/>
    </location>
</feature>
<keyword evidence="2 4" id="KW-0378">Hydrolase</keyword>
<evidence type="ECO:0000259" key="3">
    <source>
        <dbReference type="Pfam" id="PF00857"/>
    </source>
</evidence>
<evidence type="ECO:0000313" key="5">
    <source>
        <dbReference type="Proteomes" id="UP000471300"/>
    </source>
</evidence>
<dbReference type="Proteomes" id="UP000471300">
    <property type="component" value="Unassembled WGS sequence"/>
</dbReference>
<reference evidence="4 5" key="1">
    <citation type="journal article" date="2020" name="Food Funct.">
        <title>Screening of Lactobacillus salivarius strains from the feces of Chinese populations and the evaluation of their effects against intestinal inflammation in mice.</title>
        <authorList>
            <person name="Zhai Q."/>
            <person name="Shen X."/>
            <person name="Cen S."/>
            <person name="Zhang C."/>
            <person name="Tian F."/>
            <person name="Zhao J."/>
            <person name="Zhang H."/>
            <person name="Xue Y."/>
            <person name="Chen W."/>
        </authorList>
    </citation>
    <scope>NUCLEOTIDE SEQUENCE [LARGE SCALE GENOMIC DNA]</scope>
    <source>
        <strain evidence="4 5">FZJTZ28M4.scaf</strain>
    </source>
</reference>
<dbReference type="RefSeq" id="WP_081539147.1">
    <property type="nucleotide sequence ID" value="NZ_JAKNSJ010000011.1"/>
</dbReference>
<dbReference type="EMBL" id="VSTU01000034">
    <property type="protein sequence ID" value="MYZ67248.1"/>
    <property type="molecule type" value="Genomic_DNA"/>
</dbReference>
<dbReference type="GO" id="GO:0016787">
    <property type="term" value="F:hydrolase activity"/>
    <property type="evidence" value="ECO:0007669"/>
    <property type="project" value="UniProtKB-KW"/>
</dbReference>
<gene>
    <name evidence="4" type="ORF">FYL06_09950</name>
</gene>
<dbReference type="AlphaFoldDB" id="A0ABD6JCG7"/>
<dbReference type="SUPFAM" id="SSF52499">
    <property type="entry name" value="Isochorismatase-like hydrolases"/>
    <property type="match status" value="1"/>
</dbReference>
<dbReference type="PANTHER" id="PTHR43540:SF10">
    <property type="entry name" value="ISOCHORISMATASE"/>
    <property type="match status" value="1"/>
</dbReference>
<evidence type="ECO:0000256" key="1">
    <source>
        <dbReference type="ARBA" id="ARBA00006336"/>
    </source>
</evidence>
<protein>
    <submittedName>
        <fullName evidence="4">Cysteine hydrolase</fullName>
    </submittedName>
</protein>
<dbReference type="InterPro" id="IPR036380">
    <property type="entry name" value="Isochorismatase-like_sf"/>
</dbReference>
<dbReference type="CDD" id="cd00431">
    <property type="entry name" value="cysteine_hydrolases"/>
    <property type="match status" value="1"/>
</dbReference>
<dbReference type="InterPro" id="IPR050272">
    <property type="entry name" value="Isochorismatase-like_hydrls"/>
</dbReference>
<comment type="caution">
    <text evidence="4">The sequence shown here is derived from an EMBL/GenBank/DDBJ whole genome shotgun (WGS) entry which is preliminary data.</text>
</comment>
<evidence type="ECO:0000256" key="2">
    <source>
        <dbReference type="ARBA" id="ARBA00022801"/>
    </source>
</evidence>
<dbReference type="PANTHER" id="PTHR43540">
    <property type="entry name" value="PEROXYUREIDOACRYLATE/UREIDOACRYLATE AMIDOHYDROLASE-RELATED"/>
    <property type="match status" value="1"/>
</dbReference>
<organism evidence="4 5">
    <name type="scientific">Ligilactobacillus salivarius</name>
    <dbReference type="NCBI Taxonomy" id="1624"/>
    <lineage>
        <taxon>Bacteria</taxon>
        <taxon>Bacillati</taxon>
        <taxon>Bacillota</taxon>
        <taxon>Bacilli</taxon>
        <taxon>Lactobacillales</taxon>
        <taxon>Lactobacillaceae</taxon>
        <taxon>Ligilactobacillus</taxon>
    </lineage>
</organism>
<evidence type="ECO:0000313" key="4">
    <source>
        <dbReference type="EMBL" id="MYZ67248.1"/>
    </source>
</evidence>
<dbReference type="InterPro" id="IPR000868">
    <property type="entry name" value="Isochorismatase-like_dom"/>
</dbReference>
<sequence length="195" mass="22138">MAKALLIIDYTNDFVADKGSLTVGKPAQTLAPEIMQLADQFLSQHDYVIFPTDGHRLNDPFNPETKLYPAHNIIGTTGQKLYGQVGSWFDQHHDDSHVYKFNKNRYSSFQNTNLDNYLRERRIDEVWIAGVCTDICVLHTAISAYNLDYHIVIPQAAVATFSPAGAEWTMNHFKNVLGGHNSIIHFRMIIKKTTN</sequence>
<name>A0ABD6JCG7_9LACO</name>
<dbReference type="Gene3D" id="3.40.50.850">
    <property type="entry name" value="Isochorismatase-like"/>
    <property type="match status" value="1"/>
</dbReference>
<comment type="similarity">
    <text evidence="1">Belongs to the isochorismatase family.</text>
</comment>